<sequence precursor="true">MRHLYTLFGSLILFFALFFFTKNQYSHQSYPFNWDEVDYVEATHLGVLTNSFESEGMDLISYIQLGLAKKQQDKQKVAQIATNLPNESLDPLLKRHLHPTLPIYYWSFFTDSDAIQEQNNFRWSNIILGWLTAFSFIISLWIIGKMTPSSYFYMCITASFFITHSLSFGSFGLLNYHVFHLLASILFVGILIKYIKEQPTNINSNYKYAYLLGVGVAILFLTLEMALVVVGGSFIAIILIGKWKILIDFSSLWRAVVTFFITLLIFWTGAIMKGAMIKSWLNYAYRIFGDGNAEYERVSIFHNWIELIKTHPILFIFVFLSLAFTLYQIYKKNMSLYYAVPFVVGLIYAVAMTPFMIHSVYIIPSLGMLLFACGLALGGGKINHYFKIGISSLLVILIGFNFATTNFNAQTQRTEKERHNYMSDFKTIEKIAENNNTNQLNLITGAHVIDYYTSLQDSKELNRCSISEPSFCMRKAYQYINIEDDIKNKNYKMIAILKWMKYSDEKINLLKKIGYQHQELKFYDVFYLQDN</sequence>
<gene>
    <name evidence="2" type="ordered locus">Fleli_0068</name>
</gene>
<keyword evidence="1" id="KW-0812">Transmembrane</keyword>
<organism evidence="2 3">
    <name type="scientific">Bernardetia litoralis (strain ATCC 23117 / DSM 6794 / NBRC 15988 / NCIMB 1366 / Fx l1 / Sio-4)</name>
    <name type="common">Flexibacter litoralis</name>
    <dbReference type="NCBI Taxonomy" id="880071"/>
    <lineage>
        <taxon>Bacteria</taxon>
        <taxon>Pseudomonadati</taxon>
        <taxon>Bacteroidota</taxon>
        <taxon>Cytophagia</taxon>
        <taxon>Cytophagales</taxon>
        <taxon>Bernardetiaceae</taxon>
        <taxon>Bernardetia</taxon>
    </lineage>
</organism>
<keyword evidence="1" id="KW-0472">Membrane</keyword>
<name>I4AF43_BERLS</name>
<evidence type="ECO:0000313" key="2">
    <source>
        <dbReference type="EMBL" id="AFM02578.1"/>
    </source>
</evidence>
<feature type="transmembrane region" description="Helical" evidence="1">
    <location>
        <begin position="208"/>
        <end position="240"/>
    </location>
</feature>
<dbReference type="AlphaFoldDB" id="I4AF43"/>
<dbReference type="HOGENOM" id="CLU_512635_0_0_10"/>
<feature type="transmembrane region" description="Helical" evidence="1">
    <location>
        <begin position="336"/>
        <end position="353"/>
    </location>
</feature>
<feature type="transmembrane region" description="Helical" evidence="1">
    <location>
        <begin position="385"/>
        <end position="403"/>
    </location>
</feature>
<feature type="transmembrane region" description="Helical" evidence="1">
    <location>
        <begin position="126"/>
        <end position="144"/>
    </location>
</feature>
<feature type="transmembrane region" description="Helical" evidence="1">
    <location>
        <begin position="177"/>
        <end position="196"/>
    </location>
</feature>
<keyword evidence="3" id="KW-1185">Reference proteome</keyword>
<feature type="transmembrane region" description="Helical" evidence="1">
    <location>
        <begin position="252"/>
        <end position="272"/>
    </location>
</feature>
<feature type="transmembrane region" description="Helical" evidence="1">
    <location>
        <begin position="313"/>
        <end position="330"/>
    </location>
</feature>
<dbReference type="Proteomes" id="UP000006054">
    <property type="component" value="Chromosome"/>
</dbReference>
<keyword evidence="1" id="KW-1133">Transmembrane helix</keyword>
<dbReference type="OrthoDB" id="9839102at2"/>
<evidence type="ECO:0008006" key="4">
    <source>
        <dbReference type="Google" id="ProtNLM"/>
    </source>
</evidence>
<evidence type="ECO:0000256" key="1">
    <source>
        <dbReference type="SAM" id="Phobius"/>
    </source>
</evidence>
<accession>I4AF43</accession>
<proteinExistence type="predicted"/>
<dbReference type="STRING" id="880071.Fleli_0068"/>
<dbReference type="RefSeq" id="WP_014796047.1">
    <property type="nucleotide sequence ID" value="NC_018018.1"/>
</dbReference>
<dbReference type="KEGG" id="fli:Fleli_0068"/>
<protein>
    <recommendedName>
        <fullName evidence="4">Glycosyltransferase RgtA/B/C/D-like domain-containing protein</fullName>
    </recommendedName>
</protein>
<evidence type="ECO:0000313" key="3">
    <source>
        <dbReference type="Proteomes" id="UP000006054"/>
    </source>
</evidence>
<feature type="transmembrane region" description="Helical" evidence="1">
    <location>
        <begin position="360"/>
        <end position="379"/>
    </location>
</feature>
<reference evidence="3" key="1">
    <citation type="submission" date="2012-06" db="EMBL/GenBank/DDBJ databases">
        <title>The complete genome of Flexibacter litoralis DSM 6794.</title>
        <authorList>
            <person name="Lucas S."/>
            <person name="Copeland A."/>
            <person name="Lapidus A."/>
            <person name="Glavina del Rio T."/>
            <person name="Dalin E."/>
            <person name="Tice H."/>
            <person name="Bruce D."/>
            <person name="Goodwin L."/>
            <person name="Pitluck S."/>
            <person name="Peters L."/>
            <person name="Ovchinnikova G."/>
            <person name="Lu M."/>
            <person name="Kyrpides N."/>
            <person name="Mavromatis K."/>
            <person name="Ivanova N."/>
            <person name="Brettin T."/>
            <person name="Detter J.C."/>
            <person name="Han C."/>
            <person name="Larimer F."/>
            <person name="Land M."/>
            <person name="Hauser L."/>
            <person name="Markowitz V."/>
            <person name="Cheng J.-F."/>
            <person name="Hugenholtz P."/>
            <person name="Woyke T."/>
            <person name="Wu D."/>
            <person name="Spring S."/>
            <person name="Lang E."/>
            <person name="Kopitz M."/>
            <person name="Brambilla E."/>
            <person name="Klenk H.-P."/>
            <person name="Eisen J.A."/>
        </authorList>
    </citation>
    <scope>NUCLEOTIDE SEQUENCE [LARGE SCALE GENOMIC DNA]</scope>
    <source>
        <strain evidence="3">ATCC 23117 / DSM 6794 / NBRC 15988 / NCIMB 1366 / Sio-4</strain>
    </source>
</reference>
<dbReference type="EMBL" id="CP003345">
    <property type="protein sequence ID" value="AFM02578.1"/>
    <property type="molecule type" value="Genomic_DNA"/>
</dbReference>